<keyword evidence="3" id="KW-0547">Nucleotide-binding</keyword>
<comment type="caution">
    <text evidence="7">The sequence shown here is derived from an EMBL/GenBank/DDBJ whole genome shotgun (WGS) entry which is preliminary data.</text>
</comment>
<evidence type="ECO:0000313" key="8">
    <source>
        <dbReference type="Proteomes" id="UP001295684"/>
    </source>
</evidence>
<proteinExistence type="predicted"/>
<evidence type="ECO:0000259" key="6">
    <source>
        <dbReference type="PROSITE" id="PS50011"/>
    </source>
</evidence>
<dbReference type="Gene3D" id="1.10.510.10">
    <property type="entry name" value="Transferase(Phosphotransferase) domain 1"/>
    <property type="match status" value="1"/>
</dbReference>
<evidence type="ECO:0000256" key="4">
    <source>
        <dbReference type="ARBA" id="ARBA00022777"/>
    </source>
</evidence>
<dbReference type="InterPro" id="IPR050660">
    <property type="entry name" value="NEK_Ser/Thr_kinase"/>
</dbReference>
<feature type="domain" description="Protein kinase" evidence="6">
    <location>
        <begin position="1"/>
        <end position="200"/>
    </location>
</feature>
<keyword evidence="8" id="KW-1185">Reference proteome</keyword>
<dbReference type="SUPFAM" id="SSF56112">
    <property type="entry name" value="Protein kinase-like (PK-like)"/>
    <property type="match status" value="1"/>
</dbReference>
<dbReference type="PROSITE" id="PS00108">
    <property type="entry name" value="PROTEIN_KINASE_ST"/>
    <property type="match status" value="1"/>
</dbReference>
<reference evidence="7" key="1">
    <citation type="submission" date="2023-07" db="EMBL/GenBank/DDBJ databases">
        <authorList>
            <consortium name="AG Swart"/>
            <person name="Singh M."/>
            <person name="Singh A."/>
            <person name="Seah K."/>
            <person name="Emmerich C."/>
        </authorList>
    </citation>
    <scope>NUCLEOTIDE SEQUENCE</scope>
    <source>
        <strain evidence="7">DP1</strain>
    </source>
</reference>
<dbReference type="PANTHER" id="PTHR43671:SF13">
    <property type="entry name" value="SERINE_THREONINE-PROTEIN KINASE NEK2"/>
    <property type="match status" value="1"/>
</dbReference>
<evidence type="ECO:0000256" key="2">
    <source>
        <dbReference type="ARBA" id="ARBA00022679"/>
    </source>
</evidence>
<dbReference type="InterPro" id="IPR008271">
    <property type="entry name" value="Ser/Thr_kinase_AS"/>
</dbReference>
<name>A0AAD1U7Q8_EUPCR</name>
<accession>A0AAD1U7Q8</accession>
<dbReference type="InterPro" id="IPR000719">
    <property type="entry name" value="Prot_kinase_dom"/>
</dbReference>
<dbReference type="PROSITE" id="PS50011">
    <property type="entry name" value="PROTEIN_KINASE_DOM"/>
    <property type="match status" value="1"/>
</dbReference>
<keyword evidence="4" id="KW-0418">Kinase</keyword>
<evidence type="ECO:0000313" key="7">
    <source>
        <dbReference type="EMBL" id="CAI2361706.1"/>
    </source>
</evidence>
<dbReference type="GO" id="GO:0005524">
    <property type="term" value="F:ATP binding"/>
    <property type="evidence" value="ECO:0007669"/>
    <property type="project" value="UniProtKB-KW"/>
</dbReference>
<protein>
    <recommendedName>
        <fullName evidence="1">non-specific serine/threonine protein kinase</fullName>
        <ecNumber evidence="1">2.7.11.1</ecNumber>
    </recommendedName>
</protein>
<evidence type="ECO:0000256" key="3">
    <source>
        <dbReference type="ARBA" id="ARBA00022741"/>
    </source>
</evidence>
<evidence type="ECO:0000256" key="5">
    <source>
        <dbReference type="ARBA" id="ARBA00022840"/>
    </source>
</evidence>
<dbReference type="SMART" id="SM00220">
    <property type="entry name" value="S_TKc"/>
    <property type="match status" value="1"/>
</dbReference>
<dbReference type="GO" id="GO:0004674">
    <property type="term" value="F:protein serine/threonine kinase activity"/>
    <property type="evidence" value="ECO:0007669"/>
    <property type="project" value="UniProtKB-EC"/>
</dbReference>
<evidence type="ECO:0000256" key="1">
    <source>
        <dbReference type="ARBA" id="ARBA00012513"/>
    </source>
</evidence>
<dbReference type="Pfam" id="PF00069">
    <property type="entry name" value="Pkinase"/>
    <property type="match status" value="1"/>
</dbReference>
<dbReference type="AlphaFoldDB" id="A0AAD1U7Q8"/>
<sequence length="200" mass="22655">MTVSDGHDGRFDKNQKMKEVAILCKLNHRNLIKLHDYFVEDGNIYIITEYCMKGDLSQYMSTAICLPKHRIWKIIIEVTLALAYLHQSGIIHCDLKPQNIFISGESRVKVGDLSSAIMGSSKNHFSLNCGTPCYTAPEIYNKESYDSKVDIWSLGCIIYELCTNRRAFDSTSFETLKAKVTEGKAPLITFPPANLKMSLY</sequence>
<organism evidence="7 8">
    <name type="scientific">Euplotes crassus</name>
    <dbReference type="NCBI Taxonomy" id="5936"/>
    <lineage>
        <taxon>Eukaryota</taxon>
        <taxon>Sar</taxon>
        <taxon>Alveolata</taxon>
        <taxon>Ciliophora</taxon>
        <taxon>Intramacronucleata</taxon>
        <taxon>Spirotrichea</taxon>
        <taxon>Hypotrichia</taxon>
        <taxon>Euplotida</taxon>
        <taxon>Euplotidae</taxon>
        <taxon>Moneuplotes</taxon>
    </lineage>
</organism>
<dbReference type="Proteomes" id="UP001295684">
    <property type="component" value="Unassembled WGS sequence"/>
</dbReference>
<dbReference type="PANTHER" id="PTHR43671">
    <property type="entry name" value="SERINE/THREONINE-PROTEIN KINASE NEK"/>
    <property type="match status" value="1"/>
</dbReference>
<keyword evidence="2" id="KW-0808">Transferase</keyword>
<dbReference type="InterPro" id="IPR011009">
    <property type="entry name" value="Kinase-like_dom_sf"/>
</dbReference>
<gene>
    <name evidence="7" type="ORF">ECRASSUSDP1_LOCUS3018</name>
</gene>
<keyword evidence="5" id="KW-0067">ATP-binding</keyword>
<dbReference type="EMBL" id="CAMPGE010002892">
    <property type="protein sequence ID" value="CAI2361706.1"/>
    <property type="molecule type" value="Genomic_DNA"/>
</dbReference>
<dbReference type="EC" id="2.7.11.1" evidence="1"/>